<keyword evidence="3 11" id="KW-0328">Glycosyltransferase</keyword>
<evidence type="ECO:0000313" key="13">
    <source>
        <dbReference type="EMBL" id="MBL0744490.1"/>
    </source>
</evidence>
<evidence type="ECO:0000313" key="14">
    <source>
        <dbReference type="Proteomes" id="UP000613030"/>
    </source>
</evidence>
<feature type="domain" description="Glycosyl transferase family 51" evidence="12">
    <location>
        <begin position="49"/>
        <end position="216"/>
    </location>
</feature>
<comment type="catalytic activity">
    <reaction evidence="11">
        <text>[GlcNAc-(1-&gt;4)-Mur2Ac(oyl-L-Ala-gamma-D-Glu-L-Lys-D-Ala-D-Ala)](n)-di-trans,octa-cis-undecaprenyl diphosphate + beta-D-GlcNAc-(1-&gt;4)-Mur2Ac(oyl-L-Ala-gamma-D-Glu-L-Lys-D-Ala-D-Ala)-di-trans,octa-cis-undecaprenyl diphosphate = [GlcNAc-(1-&gt;4)-Mur2Ac(oyl-L-Ala-gamma-D-Glu-L-Lys-D-Ala-D-Ala)](n+1)-di-trans,octa-cis-undecaprenyl diphosphate + di-trans,octa-cis-undecaprenyl diphosphate + H(+)</text>
        <dbReference type="Rhea" id="RHEA:23708"/>
        <dbReference type="Rhea" id="RHEA-COMP:9602"/>
        <dbReference type="Rhea" id="RHEA-COMP:9603"/>
        <dbReference type="ChEBI" id="CHEBI:15378"/>
        <dbReference type="ChEBI" id="CHEBI:58405"/>
        <dbReference type="ChEBI" id="CHEBI:60033"/>
        <dbReference type="ChEBI" id="CHEBI:78435"/>
        <dbReference type="EC" id="2.4.99.28"/>
    </reaction>
</comment>
<keyword evidence="5 11" id="KW-0812">Transmembrane</keyword>
<evidence type="ECO:0000256" key="1">
    <source>
        <dbReference type="ARBA" id="ARBA00022475"/>
    </source>
</evidence>
<dbReference type="InterPro" id="IPR023346">
    <property type="entry name" value="Lysozyme-like_dom_sf"/>
</dbReference>
<keyword evidence="1 11" id="KW-1003">Cell membrane</keyword>
<keyword evidence="7 11" id="KW-0573">Peptidoglycan synthesis</keyword>
<evidence type="ECO:0000256" key="8">
    <source>
        <dbReference type="ARBA" id="ARBA00022989"/>
    </source>
</evidence>
<accession>A0ABS1KYG3</accession>
<dbReference type="NCBIfam" id="TIGR02070">
    <property type="entry name" value="mono_pep_trsgly"/>
    <property type="match status" value="1"/>
</dbReference>
<dbReference type="Gene3D" id="1.10.3810.10">
    <property type="entry name" value="Biosynthetic peptidoglycan transglycosylase-like"/>
    <property type="match status" value="1"/>
</dbReference>
<protein>
    <recommendedName>
        <fullName evidence="11">Biosynthetic peptidoglycan transglycosylase</fullName>
        <ecNumber evidence="11">2.4.99.28</ecNumber>
    </recommendedName>
    <alternativeName>
        <fullName evidence="11">Glycan polymerase</fullName>
    </alternativeName>
    <alternativeName>
        <fullName evidence="11">Peptidoglycan glycosyltransferase MtgA</fullName>
        <shortName evidence="11">PGT</shortName>
    </alternativeName>
</protein>
<comment type="function">
    <text evidence="11">Peptidoglycan polymerase that catalyzes glycan chain elongation from lipid-linked precursors.</text>
</comment>
<evidence type="ECO:0000256" key="9">
    <source>
        <dbReference type="ARBA" id="ARBA00023136"/>
    </source>
</evidence>
<comment type="pathway">
    <text evidence="11">Cell wall biogenesis; peptidoglycan biosynthesis.</text>
</comment>
<dbReference type="HAMAP" id="MF_00766">
    <property type="entry name" value="PGT_MtgA"/>
    <property type="match status" value="1"/>
</dbReference>
<dbReference type="EMBL" id="JAERRB010000011">
    <property type="protein sequence ID" value="MBL0744490.1"/>
    <property type="molecule type" value="Genomic_DNA"/>
</dbReference>
<dbReference type="PANTHER" id="PTHR30400">
    <property type="entry name" value="MONOFUNCTIONAL BIOSYNTHETIC PEPTIDOGLYCAN TRANSGLYCOSYLASE"/>
    <property type="match status" value="1"/>
</dbReference>
<evidence type="ECO:0000256" key="11">
    <source>
        <dbReference type="HAMAP-Rule" id="MF_00766"/>
    </source>
</evidence>
<keyword evidence="14" id="KW-1185">Reference proteome</keyword>
<evidence type="ECO:0000256" key="7">
    <source>
        <dbReference type="ARBA" id="ARBA00022984"/>
    </source>
</evidence>
<keyword evidence="10 11" id="KW-0961">Cell wall biogenesis/degradation</keyword>
<dbReference type="InterPro" id="IPR001264">
    <property type="entry name" value="Glyco_trans_51"/>
</dbReference>
<dbReference type="Proteomes" id="UP000613030">
    <property type="component" value="Unassembled WGS sequence"/>
</dbReference>
<evidence type="ECO:0000256" key="3">
    <source>
        <dbReference type="ARBA" id="ARBA00022676"/>
    </source>
</evidence>
<dbReference type="Pfam" id="PF00912">
    <property type="entry name" value="Transgly"/>
    <property type="match status" value="1"/>
</dbReference>
<comment type="caution">
    <text evidence="13">The sequence shown here is derived from an EMBL/GenBank/DDBJ whole genome shotgun (WGS) entry which is preliminary data.</text>
</comment>
<comment type="subcellular location">
    <subcellularLocation>
        <location evidence="11">Cell membrane</location>
        <topology evidence="11">Single-pass membrane protein</topology>
    </subcellularLocation>
</comment>
<dbReference type="InterPro" id="IPR011812">
    <property type="entry name" value="Pep_trsgly"/>
</dbReference>
<evidence type="ECO:0000259" key="12">
    <source>
        <dbReference type="Pfam" id="PF00912"/>
    </source>
</evidence>
<keyword evidence="8 11" id="KW-1133">Transmembrane helix</keyword>
<name>A0ABS1KYG3_9BACT</name>
<dbReference type="EC" id="2.4.99.28" evidence="11"/>
<keyword evidence="9 11" id="KW-0472">Membrane</keyword>
<reference evidence="13 14" key="1">
    <citation type="submission" date="2021-01" db="EMBL/GenBank/DDBJ databases">
        <title>Chryseolinea sp. Jin1 Genome sequencing and assembly.</title>
        <authorList>
            <person name="Kim I."/>
        </authorList>
    </citation>
    <scope>NUCLEOTIDE SEQUENCE [LARGE SCALE GENOMIC DNA]</scope>
    <source>
        <strain evidence="13 14">Jin1</strain>
    </source>
</reference>
<keyword evidence="2" id="KW-0997">Cell inner membrane</keyword>
<dbReference type="PANTHER" id="PTHR30400:SF0">
    <property type="entry name" value="BIOSYNTHETIC PEPTIDOGLYCAN TRANSGLYCOSYLASE"/>
    <property type="match status" value="1"/>
</dbReference>
<dbReference type="RefSeq" id="WP_202014145.1">
    <property type="nucleotide sequence ID" value="NZ_JAERRB010000011.1"/>
</dbReference>
<evidence type="ECO:0000256" key="6">
    <source>
        <dbReference type="ARBA" id="ARBA00022960"/>
    </source>
</evidence>
<dbReference type="GO" id="GO:0016757">
    <property type="term" value="F:glycosyltransferase activity"/>
    <property type="evidence" value="ECO:0007669"/>
    <property type="project" value="UniProtKB-KW"/>
</dbReference>
<dbReference type="SUPFAM" id="SSF53955">
    <property type="entry name" value="Lysozyme-like"/>
    <property type="match status" value="1"/>
</dbReference>
<evidence type="ECO:0000256" key="2">
    <source>
        <dbReference type="ARBA" id="ARBA00022519"/>
    </source>
</evidence>
<evidence type="ECO:0000256" key="5">
    <source>
        <dbReference type="ARBA" id="ARBA00022692"/>
    </source>
</evidence>
<proteinExistence type="inferred from homology"/>
<feature type="transmembrane region" description="Helical" evidence="11">
    <location>
        <begin position="12"/>
        <end position="33"/>
    </location>
</feature>
<sequence length="237" mass="27328">MKAWLISVGLKIKNIFLFLFAAQLIYIIVLKWVDPPITVTQLQSWVHRDGLRRDYVNLDDMSPHAALAVIASEDQLFPDHNGFDIKSIKKAMELNKKKPNRLRGASTISQQVAKNVFLWQGRSWLRKGLEVYFTFMIEAVWGKRRILEMYLNVAEMGKGVFGIEAASRKFFNKSAKKLTRNEAAMIAASLPNPKKYTVKPVSKYINKRYPWVIQQMNFLHTDEDIRRLLPGAKKMGS</sequence>
<comment type="similarity">
    <text evidence="11">Belongs to the glycosyltransferase 51 family.</text>
</comment>
<organism evidence="13 14">
    <name type="scientific">Chryseolinea lacunae</name>
    <dbReference type="NCBI Taxonomy" id="2801331"/>
    <lineage>
        <taxon>Bacteria</taxon>
        <taxon>Pseudomonadati</taxon>
        <taxon>Bacteroidota</taxon>
        <taxon>Cytophagia</taxon>
        <taxon>Cytophagales</taxon>
        <taxon>Fulvivirgaceae</taxon>
        <taxon>Chryseolinea</taxon>
    </lineage>
</organism>
<keyword evidence="4 11" id="KW-0808">Transferase</keyword>
<gene>
    <name evidence="11 13" type="primary">mtgA</name>
    <name evidence="13" type="ORF">JI741_24870</name>
</gene>
<evidence type="ECO:0000256" key="4">
    <source>
        <dbReference type="ARBA" id="ARBA00022679"/>
    </source>
</evidence>
<keyword evidence="6 11" id="KW-0133">Cell shape</keyword>
<evidence type="ECO:0000256" key="10">
    <source>
        <dbReference type="ARBA" id="ARBA00023316"/>
    </source>
</evidence>
<dbReference type="InterPro" id="IPR036950">
    <property type="entry name" value="PBP_transglycosylase"/>
</dbReference>